<name>A0ACB8BX21_9AGAM</name>
<evidence type="ECO:0000313" key="2">
    <source>
        <dbReference type="Proteomes" id="UP000790709"/>
    </source>
</evidence>
<sequence>MINRNELNFMNVPALALGVGLPGTSVNAIEAFKKPLSNVQLKRTAESQAPEERALKTARMGLSNDELRRTPEYLAELAKRPELIAAQNHLELLKAQLETALGNIAQGGRKDSLKKRADEHAESELWNERLAEYKREQFLWTGRMGKLRQKVRVMYNFPNPNVASKKAASSKNKASSSTISTSSAVSSSSSASTDISSLSTIASSASSHAITSQTSEERYKKLKDLQGPSRLLEAAATYLSEDDDGVLESQGNRELLLGDFFEEAEMEQLPESKLTEKEQQYVKELGVEDIDAGLMRAAFTRMLMGLDTTIRSRCEHCAKDKTVPAEMVDREYTPALMGRHCASYHKFGAQMLRYYENGDPHTPNTQHTCLLCREKGTITHAMKRENGRISTSFYRHVRQFHGDDKRVQAWLNQQSVNIPTIIVPSSRRFTPSKAFYTTHINEDVSFAPNNGTMEELEVGDISVHPSGRNARHRRIRLALE</sequence>
<keyword evidence="2" id="KW-1185">Reference proteome</keyword>
<evidence type="ECO:0000313" key="1">
    <source>
        <dbReference type="EMBL" id="KAH7929690.1"/>
    </source>
</evidence>
<comment type="caution">
    <text evidence="1">The sequence shown here is derived from an EMBL/GenBank/DDBJ whole genome shotgun (WGS) entry which is preliminary data.</text>
</comment>
<reference evidence="1" key="1">
    <citation type="journal article" date="2021" name="New Phytol.">
        <title>Evolutionary innovations through gain and loss of genes in the ectomycorrhizal Boletales.</title>
        <authorList>
            <person name="Wu G."/>
            <person name="Miyauchi S."/>
            <person name="Morin E."/>
            <person name="Kuo A."/>
            <person name="Drula E."/>
            <person name="Varga T."/>
            <person name="Kohler A."/>
            <person name="Feng B."/>
            <person name="Cao Y."/>
            <person name="Lipzen A."/>
            <person name="Daum C."/>
            <person name="Hundley H."/>
            <person name="Pangilinan J."/>
            <person name="Johnson J."/>
            <person name="Barry K."/>
            <person name="LaButti K."/>
            <person name="Ng V."/>
            <person name="Ahrendt S."/>
            <person name="Min B."/>
            <person name="Choi I.G."/>
            <person name="Park H."/>
            <person name="Plett J.M."/>
            <person name="Magnuson J."/>
            <person name="Spatafora J.W."/>
            <person name="Nagy L.G."/>
            <person name="Henrissat B."/>
            <person name="Grigoriev I.V."/>
            <person name="Yang Z.L."/>
            <person name="Xu J."/>
            <person name="Martin F.M."/>
        </authorList>
    </citation>
    <scope>NUCLEOTIDE SEQUENCE</scope>
    <source>
        <strain evidence="1">KUC20120723A-06</strain>
    </source>
</reference>
<protein>
    <submittedName>
        <fullName evidence="1">Uncharacterized protein</fullName>
    </submittedName>
</protein>
<dbReference type="EMBL" id="MU266339">
    <property type="protein sequence ID" value="KAH7929690.1"/>
    <property type="molecule type" value="Genomic_DNA"/>
</dbReference>
<gene>
    <name evidence="1" type="ORF">BV22DRAFT_118103</name>
</gene>
<dbReference type="Proteomes" id="UP000790709">
    <property type="component" value="Unassembled WGS sequence"/>
</dbReference>
<accession>A0ACB8BX21</accession>
<proteinExistence type="predicted"/>
<organism evidence="1 2">
    <name type="scientific">Leucogyrophana mollusca</name>
    <dbReference type="NCBI Taxonomy" id="85980"/>
    <lineage>
        <taxon>Eukaryota</taxon>
        <taxon>Fungi</taxon>
        <taxon>Dikarya</taxon>
        <taxon>Basidiomycota</taxon>
        <taxon>Agaricomycotina</taxon>
        <taxon>Agaricomycetes</taxon>
        <taxon>Agaricomycetidae</taxon>
        <taxon>Boletales</taxon>
        <taxon>Boletales incertae sedis</taxon>
        <taxon>Leucogyrophana</taxon>
    </lineage>
</organism>